<dbReference type="AlphaFoldDB" id="A0A6G1CPS0"/>
<evidence type="ECO:0000313" key="5">
    <source>
        <dbReference type="Proteomes" id="UP000479710"/>
    </source>
</evidence>
<name>A0A6G1CPS0_9ORYZ</name>
<dbReference type="OrthoDB" id="1600564at2759"/>
<dbReference type="EMBL" id="SPHZ02000008">
    <property type="protein sequence ID" value="KAF0902162.1"/>
    <property type="molecule type" value="Genomic_DNA"/>
</dbReference>
<dbReference type="InterPro" id="IPR051058">
    <property type="entry name" value="GDSL_Est/Lipase"/>
</dbReference>
<accession>A0A6G1CPS0</accession>
<evidence type="ECO:0000256" key="3">
    <source>
        <dbReference type="ARBA" id="ARBA00022963"/>
    </source>
</evidence>
<keyword evidence="3" id="KW-0443">Lipid metabolism</keyword>
<dbReference type="Gene3D" id="3.40.50.1110">
    <property type="entry name" value="SGNH hydrolase"/>
    <property type="match status" value="1"/>
</dbReference>
<dbReference type="PANTHER" id="PTHR45648:SF46">
    <property type="entry name" value="OS06G0725100 PROTEIN"/>
    <property type="match status" value="1"/>
</dbReference>
<keyword evidence="3" id="KW-0442">Lipid degradation</keyword>
<evidence type="ECO:0008006" key="6">
    <source>
        <dbReference type="Google" id="ProtNLM"/>
    </source>
</evidence>
<reference evidence="4 5" key="1">
    <citation type="submission" date="2019-11" db="EMBL/GenBank/DDBJ databases">
        <title>Whole genome sequence of Oryza granulata.</title>
        <authorList>
            <person name="Li W."/>
        </authorList>
    </citation>
    <scope>NUCLEOTIDE SEQUENCE [LARGE SCALE GENOMIC DNA]</scope>
    <source>
        <strain evidence="5">cv. Menghai</strain>
        <tissue evidence="4">Leaf</tissue>
    </source>
</reference>
<dbReference type="Proteomes" id="UP000479710">
    <property type="component" value="Unassembled WGS sequence"/>
</dbReference>
<protein>
    <recommendedName>
        <fullName evidence="6">GDSL esterase/lipase</fullName>
    </recommendedName>
</protein>
<evidence type="ECO:0000313" key="4">
    <source>
        <dbReference type="EMBL" id="KAF0902162.1"/>
    </source>
</evidence>
<dbReference type="GO" id="GO:0016788">
    <property type="term" value="F:hydrolase activity, acting on ester bonds"/>
    <property type="evidence" value="ECO:0007669"/>
    <property type="project" value="InterPro"/>
</dbReference>
<comment type="similarity">
    <text evidence="1">Belongs to the 'GDSL' lipolytic enzyme family.</text>
</comment>
<gene>
    <name evidence="4" type="ORF">E2562_014410</name>
</gene>
<organism evidence="4 5">
    <name type="scientific">Oryza meyeriana var. granulata</name>
    <dbReference type="NCBI Taxonomy" id="110450"/>
    <lineage>
        <taxon>Eukaryota</taxon>
        <taxon>Viridiplantae</taxon>
        <taxon>Streptophyta</taxon>
        <taxon>Embryophyta</taxon>
        <taxon>Tracheophyta</taxon>
        <taxon>Spermatophyta</taxon>
        <taxon>Magnoliopsida</taxon>
        <taxon>Liliopsida</taxon>
        <taxon>Poales</taxon>
        <taxon>Poaceae</taxon>
        <taxon>BOP clade</taxon>
        <taxon>Oryzoideae</taxon>
        <taxon>Oryzeae</taxon>
        <taxon>Oryzinae</taxon>
        <taxon>Oryza</taxon>
        <taxon>Oryza meyeriana</taxon>
    </lineage>
</organism>
<keyword evidence="5" id="KW-1185">Reference proteome</keyword>
<proteinExistence type="inferred from homology"/>
<sequence length="385" mass="40211">MVTMKKKSVAAAVSLVVMMISMVEVLGAVAGGVRPSKITRRQVPAVYVFGDSTLDVGNNNYLPGKDVPRANKPYYGIDFPGSKPTGRFSNGYNAADYVAKNLGFDKSPPAYLALKAHNYLVPAALVIGVSYASAGAGILDSTNAGGNIPLSKQVVYFNSTRAEMVAKAGSGVVRDLMAKSFFLVGVGSNDMFAFAAAQQKQNRSATPSEVKAFYAILVSNYSAAITELYGMGARKFGIINVGPVGCVPRVRVANATGACNDGMNQLAAGFDAALRTLLAGLAARLPGLAYSIADSYALTQATFADPLAAGYANADSACCGGGRLGSEGACERGAAVCGDRDRYVFWDSVHPSQQSNKLGAKAYYDGPGQFTSPINFKQLANYKNA</sequence>
<dbReference type="InterPro" id="IPR001087">
    <property type="entry name" value="GDSL"/>
</dbReference>
<dbReference type="PANTHER" id="PTHR45648">
    <property type="entry name" value="GDSL LIPASE/ACYLHYDROLASE FAMILY PROTEIN (AFU_ORTHOLOGUE AFUA_4G14700)"/>
    <property type="match status" value="1"/>
</dbReference>
<comment type="caution">
    <text evidence="4">The sequence shown here is derived from an EMBL/GenBank/DDBJ whole genome shotgun (WGS) entry which is preliminary data.</text>
</comment>
<dbReference type="CDD" id="cd01837">
    <property type="entry name" value="SGNH_plant_lipase_like"/>
    <property type="match status" value="1"/>
</dbReference>
<dbReference type="InterPro" id="IPR036514">
    <property type="entry name" value="SGNH_hydro_sf"/>
</dbReference>
<evidence type="ECO:0000256" key="2">
    <source>
        <dbReference type="ARBA" id="ARBA00022801"/>
    </source>
</evidence>
<dbReference type="InterPro" id="IPR035669">
    <property type="entry name" value="SGNH_plant_lipase-like"/>
</dbReference>
<dbReference type="GO" id="GO:0016042">
    <property type="term" value="P:lipid catabolic process"/>
    <property type="evidence" value="ECO:0007669"/>
    <property type="project" value="UniProtKB-KW"/>
</dbReference>
<dbReference type="Pfam" id="PF00657">
    <property type="entry name" value="Lipase_GDSL"/>
    <property type="match status" value="1"/>
</dbReference>
<evidence type="ECO:0000256" key="1">
    <source>
        <dbReference type="ARBA" id="ARBA00008668"/>
    </source>
</evidence>
<keyword evidence="2" id="KW-0378">Hydrolase</keyword>